<reference evidence="3" key="2">
    <citation type="submission" date="2016-11" db="UniProtKB">
        <authorList>
            <consortium name="WormBaseParasite"/>
        </authorList>
    </citation>
    <scope>IDENTIFICATION</scope>
</reference>
<keyword evidence="2" id="KW-1185">Reference proteome</keyword>
<dbReference type="WBParaSite" id="EN70_7074">
    <property type="protein sequence ID" value="EN70_7074"/>
    <property type="gene ID" value="EN70_7074"/>
</dbReference>
<name>A0A1I7VWJ6_LOALO</name>
<dbReference type="AlphaFoldDB" id="A0A1I7VWJ6"/>
<dbReference type="CTD" id="9940392"/>
<sequence>MAKVITDDQYMDAIQKFFNKKLKQFQEAGGWDVVNEKAQHCTYNRYLDIGTEDCENTAKLIESLMVTLKTMRREMHAEVERLEARQLEHANFTKMVEITDNVTKKTESISESCTKNTNVDDELIEGVDQVVSHSSIPVVNLEAPASGLQISASTSRSNQKSTFKQAQRETIKIFVEKLYRPPASLTGSFTVDQDEETVTFLEPMHVLTFEDTTVDGIVRSKDNLDQITNSSKKGSIEPVRISEPPVMKSELAKQWIREVARKML</sequence>
<proteinExistence type="predicted"/>
<evidence type="ECO:0000313" key="2">
    <source>
        <dbReference type="Proteomes" id="UP000095285"/>
    </source>
</evidence>
<organism evidence="2 3">
    <name type="scientific">Loa loa</name>
    <name type="common">Eye worm</name>
    <name type="synonym">Filaria loa</name>
    <dbReference type="NCBI Taxonomy" id="7209"/>
    <lineage>
        <taxon>Eukaryota</taxon>
        <taxon>Metazoa</taxon>
        <taxon>Ecdysozoa</taxon>
        <taxon>Nematoda</taxon>
        <taxon>Chromadorea</taxon>
        <taxon>Rhabditida</taxon>
        <taxon>Spirurina</taxon>
        <taxon>Spiruromorpha</taxon>
        <taxon>Filarioidea</taxon>
        <taxon>Onchocercidae</taxon>
        <taxon>Loa</taxon>
    </lineage>
</organism>
<dbReference type="Proteomes" id="UP000095285">
    <property type="component" value="Unassembled WGS sequence"/>
</dbReference>
<dbReference type="KEGG" id="loa:LOAG_02995"/>
<dbReference type="OrthoDB" id="5852455at2759"/>
<dbReference type="OMA" id="CTYNRYL"/>
<accession>A0A1S0U5F9</accession>
<dbReference type="GeneID" id="9940392"/>
<dbReference type="EMBL" id="JH712550">
    <property type="protein sequence ID" value="EFO25482.1"/>
    <property type="molecule type" value="Genomic_DNA"/>
</dbReference>
<accession>A0A1I7VWJ6</accession>
<gene>
    <name evidence="1 3" type="ORF">LOAG_02995</name>
</gene>
<protein>
    <submittedName>
        <fullName evidence="3">Spindle and centriole-associated protein 1</fullName>
    </submittedName>
</protein>
<reference evidence="1 2" key="1">
    <citation type="submission" date="2012-04" db="EMBL/GenBank/DDBJ databases">
        <title>The Genome Sequence of Loa loa.</title>
        <authorList>
            <consortium name="The Broad Institute Genome Sequencing Platform"/>
            <consortium name="Broad Institute Genome Sequencing Center for Infectious Disease"/>
            <person name="Nutman T.B."/>
            <person name="Fink D.L."/>
            <person name="Russ C."/>
            <person name="Young S."/>
            <person name="Zeng Q."/>
            <person name="Gargeya S."/>
            <person name="Alvarado L."/>
            <person name="Berlin A."/>
            <person name="Chapman S.B."/>
            <person name="Chen Z."/>
            <person name="Freedman E."/>
            <person name="Gellesch M."/>
            <person name="Goldberg J."/>
            <person name="Griggs A."/>
            <person name="Gujja S."/>
            <person name="Heilman E.R."/>
            <person name="Heiman D."/>
            <person name="Howarth C."/>
            <person name="Mehta T."/>
            <person name="Neiman D."/>
            <person name="Pearson M."/>
            <person name="Roberts A."/>
            <person name="Saif S."/>
            <person name="Shea T."/>
            <person name="Shenoy N."/>
            <person name="Sisk P."/>
            <person name="Stolte C."/>
            <person name="Sykes S."/>
            <person name="White J."/>
            <person name="Yandava C."/>
            <person name="Haas B."/>
            <person name="Henn M.R."/>
            <person name="Nusbaum C."/>
            <person name="Birren B."/>
        </authorList>
    </citation>
    <scope>NUCLEOTIDE SEQUENCE [LARGE SCALE GENOMIC DNA]</scope>
</reference>
<evidence type="ECO:0000313" key="1">
    <source>
        <dbReference type="EMBL" id="EFO25482.1"/>
    </source>
</evidence>
<evidence type="ECO:0000313" key="3">
    <source>
        <dbReference type="WBParaSite" id="EN70_7074"/>
    </source>
</evidence>
<dbReference type="RefSeq" id="XP_020303439.1">
    <property type="nucleotide sequence ID" value="XM_020446185.1"/>
</dbReference>